<dbReference type="OrthoDB" id="1731507at2759"/>
<dbReference type="Proteomes" id="UP000554482">
    <property type="component" value="Unassembled WGS sequence"/>
</dbReference>
<dbReference type="InterPro" id="IPR036078">
    <property type="entry name" value="Spo11/TopoVI_A_sf"/>
</dbReference>
<accession>A0A7J6W4E7</accession>
<protein>
    <recommendedName>
        <fullName evidence="1">Topoisomerase 6 subunit A/Spo11 TOPRIM domain-containing protein</fullName>
    </recommendedName>
</protein>
<reference evidence="2 3" key="1">
    <citation type="submission" date="2020-06" db="EMBL/GenBank/DDBJ databases">
        <title>Transcriptomic and genomic resources for Thalictrum thalictroides and T. hernandezii: Facilitating candidate gene discovery in an emerging model plant lineage.</title>
        <authorList>
            <person name="Arias T."/>
            <person name="Riano-Pachon D.M."/>
            <person name="Di Stilio V.S."/>
        </authorList>
    </citation>
    <scope>NUCLEOTIDE SEQUENCE [LARGE SCALE GENOMIC DNA]</scope>
    <source>
        <strain evidence="3">cv. WT478/WT964</strain>
        <tissue evidence="2">Leaves</tissue>
    </source>
</reference>
<dbReference type="Gene3D" id="3.40.1360.10">
    <property type="match status" value="1"/>
</dbReference>
<proteinExistence type="predicted"/>
<dbReference type="EMBL" id="JABWDY010022266">
    <property type="protein sequence ID" value="KAF5191837.1"/>
    <property type="molecule type" value="Genomic_DNA"/>
</dbReference>
<gene>
    <name evidence="2" type="ORF">FRX31_018573</name>
</gene>
<organism evidence="2 3">
    <name type="scientific">Thalictrum thalictroides</name>
    <name type="common">Rue-anemone</name>
    <name type="synonym">Anemone thalictroides</name>
    <dbReference type="NCBI Taxonomy" id="46969"/>
    <lineage>
        <taxon>Eukaryota</taxon>
        <taxon>Viridiplantae</taxon>
        <taxon>Streptophyta</taxon>
        <taxon>Embryophyta</taxon>
        <taxon>Tracheophyta</taxon>
        <taxon>Spermatophyta</taxon>
        <taxon>Magnoliopsida</taxon>
        <taxon>Ranunculales</taxon>
        <taxon>Ranunculaceae</taxon>
        <taxon>Thalictroideae</taxon>
        <taxon>Thalictrum</taxon>
    </lineage>
</organism>
<feature type="domain" description="Topoisomerase 6 subunit A/Spo11 TOPRIM" evidence="1">
    <location>
        <begin position="2"/>
        <end position="60"/>
    </location>
</feature>
<evidence type="ECO:0000259" key="1">
    <source>
        <dbReference type="Pfam" id="PF21180"/>
    </source>
</evidence>
<dbReference type="AlphaFoldDB" id="A0A7J6W4E7"/>
<comment type="caution">
    <text evidence="2">The sequence shown here is derived from an EMBL/GenBank/DDBJ whole genome shotgun (WGS) entry which is preliminary data.</text>
</comment>
<evidence type="ECO:0000313" key="3">
    <source>
        <dbReference type="Proteomes" id="UP000554482"/>
    </source>
</evidence>
<name>A0A7J6W4E7_THATH</name>
<keyword evidence="3" id="KW-1185">Reference proteome</keyword>
<dbReference type="Pfam" id="PF21180">
    <property type="entry name" value="TOP6A-Spo11_Toprim"/>
    <property type="match status" value="1"/>
</dbReference>
<dbReference type="GO" id="GO:0003677">
    <property type="term" value="F:DNA binding"/>
    <property type="evidence" value="ECO:0007669"/>
    <property type="project" value="InterPro"/>
</dbReference>
<dbReference type="InterPro" id="IPR034136">
    <property type="entry name" value="TOPRIM_Topo6A/Spo11"/>
</dbReference>
<sequence>MSKDDGETIIPRLKVEEYLNDNEHWNTNFNNILEYGIKTELECLSALYSDYLTEIYLPKKFKELDFI</sequence>
<evidence type="ECO:0000313" key="2">
    <source>
        <dbReference type="EMBL" id="KAF5191837.1"/>
    </source>
</evidence>
<dbReference type="GO" id="GO:0005694">
    <property type="term" value="C:chromosome"/>
    <property type="evidence" value="ECO:0007669"/>
    <property type="project" value="InterPro"/>
</dbReference>
<dbReference type="SUPFAM" id="SSF56726">
    <property type="entry name" value="DNA topoisomerase IV, alpha subunit"/>
    <property type="match status" value="1"/>
</dbReference>